<dbReference type="Pfam" id="PF00196">
    <property type="entry name" value="GerE"/>
    <property type="match status" value="1"/>
</dbReference>
<dbReference type="InterPro" id="IPR059106">
    <property type="entry name" value="WHD_MalT"/>
</dbReference>
<dbReference type="PRINTS" id="PR00038">
    <property type="entry name" value="HTHLUXR"/>
</dbReference>
<name>A0ABS8YDI3_9BACL</name>
<dbReference type="SUPFAM" id="SSF48452">
    <property type="entry name" value="TPR-like"/>
    <property type="match status" value="1"/>
</dbReference>
<organism evidence="5 6">
    <name type="scientific">Paenibacillus profundus</name>
    <dbReference type="NCBI Taxonomy" id="1173085"/>
    <lineage>
        <taxon>Bacteria</taxon>
        <taxon>Bacillati</taxon>
        <taxon>Bacillota</taxon>
        <taxon>Bacilli</taxon>
        <taxon>Bacillales</taxon>
        <taxon>Paenibacillaceae</taxon>
        <taxon>Paenibacillus</taxon>
    </lineage>
</organism>
<dbReference type="PANTHER" id="PTHR44688:SF16">
    <property type="entry name" value="DNA-BINDING TRANSCRIPTIONAL ACTIVATOR DEVR_DOSR"/>
    <property type="match status" value="1"/>
</dbReference>
<dbReference type="RefSeq" id="WP_233695687.1">
    <property type="nucleotide sequence ID" value="NZ_JAJNBZ010000002.1"/>
</dbReference>
<evidence type="ECO:0000313" key="6">
    <source>
        <dbReference type="Proteomes" id="UP001199916"/>
    </source>
</evidence>
<evidence type="ECO:0000259" key="4">
    <source>
        <dbReference type="PROSITE" id="PS50043"/>
    </source>
</evidence>
<dbReference type="SMART" id="SM00421">
    <property type="entry name" value="HTH_LUXR"/>
    <property type="match status" value="1"/>
</dbReference>
<evidence type="ECO:0000313" key="5">
    <source>
        <dbReference type="EMBL" id="MCE5168420.1"/>
    </source>
</evidence>
<dbReference type="InterPro" id="IPR011990">
    <property type="entry name" value="TPR-like_helical_dom_sf"/>
</dbReference>
<dbReference type="CDD" id="cd06170">
    <property type="entry name" value="LuxR_C_like"/>
    <property type="match status" value="1"/>
</dbReference>
<dbReference type="InterPro" id="IPR027417">
    <property type="entry name" value="P-loop_NTPase"/>
</dbReference>
<dbReference type="InterPro" id="IPR041664">
    <property type="entry name" value="AAA_16"/>
</dbReference>
<dbReference type="Pfam" id="PF25873">
    <property type="entry name" value="WHD_MalT"/>
    <property type="match status" value="1"/>
</dbReference>
<dbReference type="Gene3D" id="1.10.10.10">
    <property type="entry name" value="Winged helix-like DNA-binding domain superfamily/Winged helix DNA-binding domain"/>
    <property type="match status" value="1"/>
</dbReference>
<dbReference type="InterPro" id="IPR000792">
    <property type="entry name" value="Tscrpt_reg_LuxR_C"/>
</dbReference>
<comment type="caution">
    <text evidence="5">The sequence shown here is derived from an EMBL/GenBank/DDBJ whole genome shotgun (WGS) entry which is preliminary data.</text>
</comment>
<proteinExistence type="predicted"/>
<keyword evidence="1" id="KW-0805">Transcription regulation</keyword>
<gene>
    <name evidence="5" type="ORF">LQV63_03710</name>
</gene>
<dbReference type="InterPro" id="IPR036388">
    <property type="entry name" value="WH-like_DNA-bd_sf"/>
</dbReference>
<dbReference type="Proteomes" id="UP001199916">
    <property type="component" value="Unassembled WGS sequence"/>
</dbReference>
<dbReference type="PROSITE" id="PS00622">
    <property type="entry name" value="HTH_LUXR_1"/>
    <property type="match status" value="1"/>
</dbReference>
<dbReference type="SUPFAM" id="SSF46894">
    <property type="entry name" value="C-terminal effector domain of the bipartite response regulators"/>
    <property type="match status" value="1"/>
</dbReference>
<dbReference type="SUPFAM" id="SSF52540">
    <property type="entry name" value="P-loop containing nucleoside triphosphate hydrolases"/>
    <property type="match status" value="1"/>
</dbReference>
<dbReference type="InterPro" id="IPR016032">
    <property type="entry name" value="Sig_transdc_resp-reg_C-effctor"/>
</dbReference>
<dbReference type="PANTHER" id="PTHR44688">
    <property type="entry name" value="DNA-BINDING TRANSCRIPTIONAL ACTIVATOR DEVR_DOSR"/>
    <property type="match status" value="1"/>
</dbReference>
<keyword evidence="6" id="KW-1185">Reference proteome</keyword>
<dbReference type="Pfam" id="PF13191">
    <property type="entry name" value="AAA_16"/>
    <property type="match status" value="1"/>
</dbReference>
<evidence type="ECO:0000256" key="1">
    <source>
        <dbReference type="ARBA" id="ARBA00023015"/>
    </source>
</evidence>
<reference evidence="5 6" key="1">
    <citation type="submission" date="2021-11" db="EMBL/GenBank/DDBJ databases">
        <title>Draft genome sequence of Paenibacillus profundus YoMME, a new Gram-positive bacteria with exoelectrogenic properties.</title>
        <authorList>
            <person name="Hubenova Y."/>
            <person name="Hubenova E."/>
            <person name="Manasiev Y."/>
            <person name="Peykov S."/>
            <person name="Mitov M."/>
        </authorList>
    </citation>
    <scope>NUCLEOTIDE SEQUENCE [LARGE SCALE GENOMIC DNA]</scope>
    <source>
        <strain evidence="5 6">YoMME</strain>
    </source>
</reference>
<dbReference type="Gene3D" id="1.25.40.10">
    <property type="entry name" value="Tetratricopeptide repeat domain"/>
    <property type="match status" value="1"/>
</dbReference>
<dbReference type="PROSITE" id="PS50043">
    <property type="entry name" value="HTH_LUXR_2"/>
    <property type="match status" value="1"/>
</dbReference>
<sequence>MKLIATRLKPPAPRANYVMRSRLTYKLQQMAECKAVVVQGAAGSGKTTLVTSFLAEHPQQHVRWISLEPEHNDVYTFWYYMLEAMRADLGEEWEMLSERLEAMPQQHDLHNMLVIIVNRLQAVTDLTLILDDFHVIHEPDITDTLSFFMKHTPDSVRLILLTRTTPPLYFGEWMMSGKYMDIREEELRFTPEESADFLEHTLGVRLAPDIERRLIERAEGWVGGMQLMTLALHRKRNVPSAELPELNPYMLEYWSNEILNSLSEEEREFLIATSILGYFNESICRLVLHKSEARTLLSKLLDHHLFIITIDEQEGIYRYHHLFGTYLQTKFSEWEEPRQRELHMRAADIFEQWDDVEESIKHRLCISDYEGAMRLLKQWGANVRGWAYLRQIPVPALTDSFDLLFQRLFLHFCNMEFELCAQMMNQMRENGRSDMLDRLTFIYRFFLEDEAVEEGLTSASLMESFDLAEISEGTRTIIDITGAIMFMMRDQYAEALNGLERVLRSEVQTSNPYIRYFALILKGQLKELLGELRECEQVYASLFALLQSAPYLSAISMNSYIGVAGIYLKTMRLNEAEQMLNEARKQSERSYVSMERGYLINVIELHLLRGEKREASERLAELCAYDYYQQPSTIASLLKFQRLVGAVDAQLVDRFLSHMNERASEGSYMRYEDKLVYARLLADQERWEQALQLTDDVLERTRKHKVKVLLTEALLLKLELLDEAPAERNSQQARERERLYLMREAVHYSYVNHYFYPFVLTAAFPHVRKLLDTLGNDLNAAERAFLLELISYMQPPREERKLLSDRELEVLQVMAGGASNKQIGEVLCISLATVKTHVLNIYGKLDVSKRIEAVEKARQLGLLIDEGHMDLIN</sequence>
<dbReference type="Gene3D" id="3.40.50.300">
    <property type="entry name" value="P-loop containing nucleotide triphosphate hydrolases"/>
    <property type="match status" value="1"/>
</dbReference>
<keyword evidence="2" id="KW-0238">DNA-binding</keyword>
<protein>
    <submittedName>
        <fullName evidence="5">LuxR C-terminal-related transcriptional regulator</fullName>
    </submittedName>
</protein>
<evidence type="ECO:0000256" key="3">
    <source>
        <dbReference type="ARBA" id="ARBA00023163"/>
    </source>
</evidence>
<feature type="domain" description="HTH luxR-type" evidence="4">
    <location>
        <begin position="796"/>
        <end position="861"/>
    </location>
</feature>
<accession>A0ABS8YDI3</accession>
<keyword evidence="3" id="KW-0804">Transcription</keyword>
<dbReference type="EMBL" id="JAJNBZ010000002">
    <property type="protein sequence ID" value="MCE5168420.1"/>
    <property type="molecule type" value="Genomic_DNA"/>
</dbReference>
<evidence type="ECO:0000256" key="2">
    <source>
        <dbReference type="ARBA" id="ARBA00023125"/>
    </source>
</evidence>